<evidence type="ECO:0000259" key="10">
    <source>
        <dbReference type="PROSITE" id="PS50110"/>
    </source>
</evidence>
<dbReference type="GO" id="GO:0005634">
    <property type="term" value="C:nucleus"/>
    <property type="evidence" value="ECO:0007669"/>
    <property type="project" value="UniProtKB-SubCell"/>
</dbReference>
<dbReference type="Gene3D" id="1.10.10.60">
    <property type="entry name" value="Homeodomain-like"/>
    <property type="match status" value="1"/>
</dbReference>
<dbReference type="AlphaFoldDB" id="A0AAD7QFI8"/>
<dbReference type="GO" id="GO:0000160">
    <property type="term" value="P:phosphorelay signal transduction system"/>
    <property type="evidence" value="ECO:0007669"/>
    <property type="project" value="UniProtKB-KW"/>
</dbReference>
<comment type="caution">
    <text evidence="12">The sequence shown here is derived from an EMBL/GenBank/DDBJ whole genome shotgun (WGS) entry which is preliminary data.</text>
</comment>
<name>A0AAD7QFI8_QUISA</name>
<dbReference type="SUPFAM" id="SSF46689">
    <property type="entry name" value="Homeodomain-like"/>
    <property type="match status" value="1"/>
</dbReference>
<reference evidence="12" key="1">
    <citation type="journal article" date="2023" name="Science">
        <title>Elucidation of the pathway for biosynthesis of saponin adjuvants from the soapbark tree.</title>
        <authorList>
            <person name="Reed J."/>
            <person name="Orme A."/>
            <person name="El-Demerdash A."/>
            <person name="Owen C."/>
            <person name="Martin L.B.B."/>
            <person name="Misra R.C."/>
            <person name="Kikuchi S."/>
            <person name="Rejzek M."/>
            <person name="Martin A.C."/>
            <person name="Harkess A."/>
            <person name="Leebens-Mack J."/>
            <person name="Louveau T."/>
            <person name="Stephenson M.J."/>
            <person name="Osbourn A."/>
        </authorList>
    </citation>
    <scope>NUCLEOTIDE SEQUENCE</scope>
    <source>
        <strain evidence="12">S10</strain>
    </source>
</reference>
<dbReference type="InterPro" id="IPR001005">
    <property type="entry name" value="SANT/Myb"/>
</dbReference>
<dbReference type="SUPFAM" id="SSF52172">
    <property type="entry name" value="CheY-like"/>
    <property type="match status" value="1"/>
</dbReference>
<dbReference type="InterPro" id="IPR001789">
    <property type="entry name" value="Sig_transdc_resp-reg_receiver"/>
</dbReference>
<feature type="modified residue" description="4-aspartylphosphate" evidence="8">
    <location>
        <position position="69"/>
    </location>
</feature>
<dbReference type="InterPro" id="IPR006447">
    <property type="entry name" value="Myb_dom_plants"/>
</dbReference>
<dbReference type="CDD" id="cd17584">
    <property type="entry name" value="REC_typeB_ARR-like"/>
    <property type="match status" value="1"/>
</dbReference>
<dbReference type="FunFam" id="1.10.10.60:FF:000007">
    <property type="entry name" value="Two-component response regulator"/>
    <property type="match status" value="1"/>
</dbReference>
<keyword evidence="2 8" id="KW-0597">Phosphoprotein</keyword>
<dbReference type="PROSITE" id="PS51294">
    <property type="entry name" value="HTH_MYB"/>
    <property type="match status" value="1"/>
</dbReference>
<evidence type="ECO:0000256" key="6">
    <source>
        <dbReference type="ARBA" id="ARBA00023163"/>
    </source>
</evidence>
<evidence type="ECO:0000256" key="9">
    <source>
        <dbReference type="SAM" id="MobiDB-lite"/>
    </source>
</evidence>
<keyword evidence="4" id="KW-0805">Transcription regulation</keyword>
<dbReference type="InterPro" id="IPR045279">
    <property type="entry name" value="ARR-like"/>
</dbReference>
<evidence type="ECO:0000256" key="8">
    <source>
        <dbReference type="PROSITE-ProRule" id="PRU00169"/>
    </source>
</evidence>
<feature type="region of interest" description="Disordered" evidence="9">
    <location>
        <begin position="641"/>
        <end position="673"/>
    </location>
</feature>
<dbReference type="SMART" id="SM00448">
    <property type="entry name" value="REC"/>
    <property type="match status" value="1"/>
</dbReference>
<keyword evidence="7" id="KW-0539">Nucleus</keyword>
<evidence type="ECO:0000313" key="13">
    <source>
        <dbReference type="Proteomes" id="UP001163823"/>
    </source>
</evidence>
<evidence type="ECO:0000313" key="12">
    <source>
        <dbReference type="EMBL" id="KAJ7980537.1"/>
    </source>
</evidence>
<dbReference type="Pfam" id="PF00249">
    <property type="entry name" value="Myb_DNA-binding"/>
    <property type="match status" value="1"/>
</dbReference>
<evidence type="ECO:0000256" key="1">
    <source>
        <dbReference type="ARBA" id="ARBA00004123"/>
    </source>
</evidence>
<dbReference type="InterPro" id="IPR011006">
    <property type="entry name" value="CheY-like_superfamily"/>
</dbReference>
<feature type="domain" description="Response regulatory" evidence="10">
    <location>
        <begin position="18"/>
        <end position="133"/>
    </location>
</feature>
<keyword evidence="13" id="KW-1185">Reference proteome</keyword>
<protein>
    <submittedName>
        <fullName evidence="12">Two-component response regulator</fullName>
    </submittedName>
</protein>
<feature type="compositionally biased region" description="Polar residues" evidence="9">
    <location>
        <begin position="653"/>
        <end position="668"/>
    </location>
</feature>
<feature type="domain" description="HTH myb-type" evidence="11">
    <location>
        <begin position="188"/>
        <end position="248"/>
    </location>
</feature>
<comment type="subcellular location">
    <subcellularLocation>
        <location evidence="1">Nucleus</location>
    </subcellularLocation>
</comment>
<proteinExistence type="predicted"/>
<dbReference type="Pfam" id="PF00072">
    <property type="entry name" value="Response_reg"/>
    <property type="match status" value="1"/>
</dbReference>
<dbReference type="KEGG" id="qsa:O6P43_003800"/>
<evidence type="ECO:0000256" key="3">
    <source>
        <dbReference type="ARBA" id="ARBA00023012"/>
    </source>
</evidence>
<dbReference type="GO" id="GO:0003677">
    <property type="term" value="F:DNA binding"/>
    <property type="evidence" value="ECO:0007669"/>
    <property type="project" value="InterPro"/>
</dbReference>
<keyword evidence="3" id="KW-0902">Two-component regulatory system</keyword>
<evidence type="ECO:0000256" key="5">
    <source>
        <dbReference type="ARBA" id="ARBA00023159"/>
    </source>
</evidence>
<dbReference type="PROSITE" id="PS50110">
    <property type="entry name" value="RESPONSE_REGULATORY"/>
    <property type="match status" value="1"/>
</dbReference>
<dbReference type="GO" id="GO:0009736">
    <property type="term" value="P:cytokinin-activated signaling pathway"/>
    <property type="evidence" value="ECO:0007669"/>
    <property type="project" value="InterPro"/>
</dbReference>
<dbReference type="PANTHER" id="PTHR43874">
    <property type="entry name" value="TWO-COMPONENT RESPONSE REGULATOR"/>
    <property type="match status" value="1"/>
</dbReference>
<evidence type="ECO:0000256" key="7">
    <source>
        <dbReference type="ARBA" id="ARBA00023242"/>
    </source>
</evidence>
<gene>
    <name evidence="12" type="ORF">O6P43_003800</name>
</gene>
<dbReference type="Gene3D" id="3.40.50.2300">
    <property type="match status" value="1"/>
</dbReference>
<dbReference type="NCBIfam" id="TIGR01557">
    <property type="entry name" value="myb_SHAQKYF"/>
    <property type="match status" value="1"/>
</dbReference>
<organism evidence="12 13">
    <name type="scientific">Quillaja saponaria</name>
    <name type="common">Soap bark tree</name>
    <dbReference type="NCBI Taxonomy" id="32244"/>
    <lineage>
        <taxon>Eukaryota</taxon>
        <taxon>Viridiplantae</taxon>
        <taxon>Streptophyta</taxon>
        <taxon>Embryophyta</taxon>
        <taxon>Tracheophyta</taxon>
        <taxon>Spermatophyta</taxon>
        <taxon>Magnoliopsida</taxon>
        <taxon>eudicotyledons</taxon>
        <taxon>Gunneridae</taxon>
        <taxon>Pentapetalae</taxon>
        <taxon>rosids</taxon>
        <taxon>fabids</taxon>
        <taxon>Fabales</taxon>
        <taxon>Quillajaceae</taxon>
        <taxon>Quillaja</taxon>
    </lineage>
</organism>
<accession>A0AAD7QFI8</accession>
<evidence type="ECO:0000256" key="4">
    <source>
        <dbReference type="ARBA" id="ARBA00023015"/>
    </source>
</evidence>
<dbReference type="PANTHER" id="PTHR43874:SF215">
    <property type="entry name" value="RESPONSE REGULATOR, PUTATIVE-RELATED"/>
    <property type="match status" value="1"/>
</dbReference>
<sequence>MSGTKRNELPDKFPDGLRVLAIDADRVCLAYLVALLKKCKYEVTTTTRADEALHILRKNKDKFDIVITDVVRADMDGFQLLEIISLEMGIPVVMASARHDCNYVKKSIELGACDYISKPVQLDDVKKIWQHVYRSKLENHDQHQSISITGEIDEQESQPLQLAGCIDQSTKPSYHIGYDQNDGHETSSHKKPRLIWTNELHGKFLDAVEHLGKKGAAVPSIIQKVMNVPGLTRENISSHLQKYRISLKSSAAEKNNRRIFGESTSGTKRVVGSSDVDDPNNFKQSSFPAFKPYTQSSNLPSQMQQVMQNSTYHHMLENSPPATEELKLLNHPSFPRALRLEGFLDPCIDPSNYMQLHSLSSSNLPSQKQQNDKMLANSSLARREFMLLRHPSFSRDIRLQSFLDPTGPSNMPLHSLSHSNLQNQVMQQNNQMLENSLHAPQEFKLLKHPSFSRDMRPESFLDPVGPSNMPLHSLSHSNLQNNMKQVMQQNDQMLENSPPAPGQEFKLLKHPSFSRDLRLENFLDAVVGPRNMPLHSLSHDSNLPDLTQQVMHQNYQMLENSPHAPLECKLLKHPSFPWRMTLEDLIDPDVGQSNVSLHSSSPSNLPSQMQKVMQQNDHMLGNSPPAPQEFKLLKNPSFHRALIPNAGAGPGNTGSSSLLFGADSSQGTGAIPQCDPMMITKPSQDFFPGRNEEITSLNLAPNGGDLNTRLKQLIERKNNVHNPVLSFQTENDHDITRLELAQFSPSSHPQGQNFVDEDYNLIIKEFDNDGPSKL</sequence>
<dbReference type="InterPro" id="IPR009057">
    <property type="entry name" value="Homeodomain-like_sf"/>
</dbReference>
<dbReference type="EMBL" id="JARAOO010000002">
    <property type="protein sequence ID" value="KAJ7980537.1"/>
    <property type="molecule type" value="Genomic_DNA"/>
</dbReference>
<keyword evidence="5" id="KW-0010">Activator</keyword>
<evidence type="ECO:0000259" key="11">
    <source>
        <dbReference type="PROSITE" id="PS51294"/>
    </source>
</evidence>
<dbReference type="InterPro" id="IPR017930">
    <property type="entry name" value="Myb_dom"/>
</dbReference>
<evidence type="ECO:0000256" key="2">
    <source>
        <dbReference type="ARBA" id="ARBA00022553"/>
    </source>
</evidence>
<keyword evidence="6" id="KW-0804">Transcription</keyword>
<dbReference type="Proteomes" id="UP001163823">
    <property type="component" value="Chromosome 2"/>
</dbReference>